<dbReference type="AlphaFoldDB" id="A0A016T0K3"/>
<sequence length="102" mass="11977">MVRANEKLKLWRKLSREQHPLLKQFKQHIMDALLGFSTAPSAPCYRAERFTTGRRGYVKLVERFMLPVKRSRRRFAVKLTVGLAGRKLALRCPHDEKPVLEF</sequence>
<proteinExistence type="predicted"/>
<keyword evidence="2" id="KW-1185">Reference proteome</keyword>
<dbReference type="EMBL" id="JARK01001488">
    <property type="protein sequence ID" value="EYB96232.1"/>
    <property type="molecule type" value="Genomic_DNA"/>
</dbReference>
<evidence type="ECO:0000313" key="2">
    <source>
        <dbReference type="Proteomes" id="UP000024635"/>
    </source>
</evidence>
<organism evidence="1 2">
    <name type="scientific">Ancylostoma ceylanicum</name>
    <dbReference type="NCBI Taxonomy" id="53326"/>
    <lineage>
        <taxon>Eukaryota</taxon>
        <taxon>Metazoa</taxon>
        <taxon>Ecdysozoa</taxon>
        <taxon>Nematoda</taxon>
        <taxon>Chromadorea</taxon>
        <taxon>Rhabditida</taxon>
        <taxon>Rhabditina</taxon>
        <taxon>Rhabditomorpha</taxon>
        <taxon>Strongyloidea</taxon>
        <taxon>Ancylostomatidae</taxon>
        <taxon>Ancylostomatinae</taxon>
        <taxon>Ancylostoma</taxon>
    </lineage>
</organism>
<protein>
    <submittedName>
        <fullName evidence="1">Uncharacterized protein</fullName>
    </submittedName>
</protein>
<gene>
    <name evidence="1" type="primary">Acey_s0152.g2874</name>
    <name evidence="1" type="synonym">Acey-eyg-1</name>
    <name evidence="1" type="ORF">Y032_0152g2874</name>
</gene>
<evidence type="ECO:0000313" key="1">
    <source>
        <dbReference type="EMBL" id="EYB96232.1"/>
    </source>
</evidence>
<reference evidence="2" key="1">
    <citation type="journal article" date="2015" name="Nat. Genet.">
        <title>The genome and transcriptome of the zoonotic hookworm Ancylostoma ceylanicum identify infection-specific gene families.</title>
        <authorList>
            <person name="Schwarz E.M."/>
            <person name="Hu Y."/>
            <person name="Antoshechkin I."/>
            <person name="Miller M.M."/>
            <person name="Sternberg P.W."/>
            <person name="Aroian R.V."/>
        </authorList>
    </citation>
    <scope>NUCLEOTIDE SEQUENCE</scope>
    <source>
        <strain evidence="2">HY135</strain>
    </source>
</reference>
<dbReference type="Proteomes" id="UP000024635">
    <property type="component" value="Unassembled WGS sequence"/>
</dbReference>
<comment type="caution">
    <text evidence="1">The sequence shown here is derived from an EMBL/GenBank/DDBJ whole genome shotgun (WGS) entry which is preliminary data.</text>
</comment>
<name>A0A016T0K3_9BILA</name>
<accession>A0A016T0K3</accession>
<dbReference type="OrthoDB" id="3225452at2759"/>